<feature type="region of interest" description="Disordered" evidence="1">
    <location>
        <begin position="92"/>
        <end position="147"/>
    </location>
</feature>
<feature type="compositionally biased region" description="Polar residues" evidence="1">
    <location>
        <begin position="390"/>
        <end position="400"/>
    </location>
</feature>
<sequence length="475" mass="49631">MVPSPPPVIPQQVQHTLLPTRQHTQPPSHQPRPVEPQSVVLPTQPPAPFTPPPTTSFTPPTSYTPPSNVPALSESQSLPFAVISPAVALPTSAVPQSTPFPTVLPFNSRSSPQQQLQGYSGTVATPPIAQEASLGRSSGNGETSRRSSLSYLAVQPLLSVQSPPAAPVVSDVARVGDSAQVTPESTYSVDTFGSGLSSTDHNGHHQGVSTSSAGASQMHQQTAVRAEDNWEDDWERTEHPERGGAREVTPSDVASQTQSEPPGYPSSFPDTPCATREGSVAPTTETDATSHRSSDTQLTSDVARVAPVSAASTPVVGVPRHEEACRSQEHVPVAVAQVAPLRPEELFLQPESIQAAPPPPPVTSASAVQMPAQVDGLAAGAANSEPVVPPTQTQMSNEGTAQLEDPNVSMAISLPSEANTQPSERAQPPPRTTPEPTMVESVLSPVTVQATSTPINSSETKKDAKSNDVRLVADS</sequence>
<name>A0A368EWS8_ANCCA</name>
<keyword evidence="3" id="KW-1185">Reference proteome</keyword>
<dbReference type="Proteomes" id="UP000252519">
    <property type="component" value="Unassembled WGS sequence"/>
</dbReference>
<evidence type="ECO:0000256" key="1">
    <source>
        <dbReference type="SAM" id="MobiDB-lite"/>
    </source>
</evidence>
<dbReference type="OrthoDB" id="5866273at2759"/>
<proteinExistence type="predicted"/>
<feature type="compositionally biased region" description="Polar residues" evidence="1">
    <location>
        <begin position="179"/>
        <end position="200"/>
    </location>
</feature>
<dbReference type="EMBL" id="JOJR01025076">
    <property type="protein sequence ID" value="RCN23738.1"/>
    <property type="molecule type" value="Genomic_DNA"/>
</dbReference>
<dbReference type="AlphaFoldDB" id="A0A368EWS8"/>
<feature type="compositionally biased region" description="Polar residues" evidence="1">
    <location>
        <begin position="93"/>
        <end position="123"/>
    </location>
</feature>
<feature type="region of interest" description="Disordered" evidence="1">
    <location>
        <begin position="177"/>
        <end position="303"/>
    </location>
</feature>
<feature type="compositionally biased region" description="Polar residues" evidence="1">
    <location>
        <begin position="15"/>
        <end position="27"/>
    </location>
</feature>
<comment type="caution">
    <text evidence="2">The sequence shown here is derived from an EMBL/GenBank/DDBJ whole genome shotgun (WGS) entry which is preliminary data.</text>
</comment>
<feature type="compositionally biased region" description="Pro residues" evidence="1">
    <location>
        <begin position="43"/>
        <end position="54"/>
    </location>
</feature>
<feature type="compositionally biased region" description="Low complexity" evidence="1">
    <location>
        <begin position="55"/>
        <end position="66"/>
    </location>
</feature>
<feature type="compositionally biased region" description="Polar residues" evidence="1">
    <location>
        <begin position="207"/>
        <end position="223"/>
    </location>
</feature>
<feature type="region of interest" description="Disordered" evidence="1">
    <location>
        <begin position="377"/>
        <end position="475"/>
    </location>
</feature>
<evidence type="ECO:0000313" key="2">
    <source>
        <dbReference type="EMBL" id="RCN23738.1"/>
    </source>
</evidence>
<feature type="compositionally biased region" description="Polar residues" evidence="1">
    <location>
        <begin position="444"/>
        <end position="458"/>
    </location>
</feature>
<feature type="non-terminal residue" evidence="2">
    <location>
        <position position="475"/>
    </location>
</feature>
<organism evidence="2 3">
    <name type="scientific">Ancylostoma caninum</name>
    <name type="common">Dog hookworm</name>
    <dbReference type="NCBI Taxonomy" id="29170"/>
    <lineage>
        <taxon>Eukaryota</taxon>
        <taxon>Metazoa</taxon>
        <taxon>Ecdysozoa</taxon>
        <taxon>Nematoda</taxon>
        <taxon>Chromadorea</taxon>
        <taxon>Rhabditida</taxon>
        <taxon>Rhabditina</taxon>
        <taxon>Rhabditomorpha</taxon>
        <taxon>Strongyloidea</taxon>
        <taxon>Ancylostomatidae</taxon>
        <taxon>Ancylostomatinae</taxon>
        <taxon>Ancylostoma</taxon>
    </lineage>
</organism>
<feature type="compositionally biased region" description="Basic and acidic residues" evidence="1">
    <location>
        <begin position="459"/>
        <end position="475"/>
    </location>
</feature>
<accession>A0A368EWS8</accession>
<feature type="region of interest" description="Disordered" evidence="1">
    <location>
        <begin position="1"/>
        <end position="73"/>
    </location>
</feature>
<reference evidence="2 3" key="1">
    <citation type="submission" date="2014-10" db="EMBL/GenBank/DDBJ databases">
        <title>Draft genome of the hookworm Ancylostoma caninum.</title>
        <authorList>
            <person name="Mitreva M."/>
        </authorList>
    </citation>
    <scope>NUCLEOTIDE SEQUENCE [LARGE SCALE GENOMIC DNA]</scope>
    <source>
        <strain evidence="2 3">Baltimore</strain>
    </source>
</reference>
<evidence type="ECO:0000313" key="3">
    <source>
        <dbReference type="Proteomes" id="UP000252519"/>
    </source>
</evidence>
<gene>
    <name evidence="2" type="ORF">ANCCAN_30574</name>
</gene>
<feature type="compositionally biased region" description="Basic and acidic residues" evidence="1">
    <location>
        <begin position="236"/>
        <end position="245"/>
    </location>
</feature>
<dbReference type="STRING" id="29170.A0A368EWS8"/>
<feature type="compositionally biased region" description="Polar residues" evidence="1">
    <location>
        <begin position="135"/>
        <end position="147"/>
    </location>
</feature>
<protein>
    <submittedName>
        <fullName evidence="2">Uncharacterized protein</fullName>
    </submittedName>
</protein>